<accession>A0A6B2H515</accession>
<gene>
    <name evidence="2" type="ORF">GWO68_07455</name>
</gene>
<reference evidence="2 3" key="1">
    <citation type="submission" date="2020-01" db="EMBL/GenBank/DDBJ databases">
        <authorList>
            <person name="Kim M.K."/>
        </authorList>
    </citation>
    <scope>NUCLEOTIDE SEQUENCE [LARGE SCALE GENOMIC DNA]</scope>
    <source>
        <strain evidence="2 3">BT213</strain>
    </source>
</reference>
<evidence type="ECO:0000313" key="3">
    <source>
        <dbReference type="Proteomes" id="UP000478546"/>
    </source>
</evidence>
<dbReference type="InterPro" id="IPR043749">
    <property type="entry name" value="DUF5694"/>
</dbReference>
<feature type="signal peptide" evidence="1">
    <location>
        <begin position="1"/>
        <end position="21"/>
    </location>
</feature>
<keyword evidence="1" id="KW-0732">Signal</keyword>
<dbReference type="EMBL" id="JAAEAA010000007">
    <property type="protein sequence ID" value="NDK55746.1"/>
    <property type="molecule type" value="Genomic_DNA"/>
</dbReference>
<sequence>MKKILLSLALLAGFSISPVKAQVKTSEGKNEQAQVMLLGTFHFTYRNKDIIVTEKKNQLDVLSEEGQRDIQKITKQMAKFKPTKIAVEIMPEEQPRIDSLYQAYLDGRYELGVDEVYQLGFRLAKLLGHKRVYCINAWGNLDSYQKPGGKPLEISEEAAARHANFWKYLRKTTIARDSVAKLSGKLPNTVYKMLQYENQPERIRERHANYFREAFRYEEQTHDYMGVDWYSATWFNRNLRIFRNIQRITESPDDRILVIYGAAHVATIQQAVESSPTHKLAHAYKLLK</sequence>
<dbReference type="Proteomes" id="UP000478546">
    <property type="component" value="Unassembled WGS sequence"/>
</dbReference>
<comment type="caution">
    <text evidence="2">The sequence shown here is derived from an EMBL/GenBank/DDBJ whole genome shotgun (WGS) entry which is preliminary data.</text>
</comment>
<protein>
    <recommendedName>
        <fullName evidence="4">TraB/GumN family protein</fullName>
    </recommendedName>
</protein>
<dbReference type="AlphaFoldDB" id="A0A6B2H515"/>
<proteinExistence type="predicted"/>
<evidence type="ECO:0000256" key="1">
    <source>
        <dbReference type="SAM" id="SignalP"/>
    </source>
</evidence>
<evidence type="ECO:0008006" key="4">
    <source>
        <dbReference type="Google" id="ProtNLM"/>
    </source>
</evidence>
<dbReference type="Pfam" id="PF18950">
    <property type="entry name" value="DUF5694"/>
    <property type="match status" value="1"/>
</dbReference>
<dbReference type="RefSeq" id="WP_162345804.1">
    <property type="nucleotide sequence ID" value="NZ_JAAEAA010000007.1"/>
</dbReference>
<keyword evidence="3" id="KW-1185">Reference proteome</keyword>
<organism evidence="2 3">
    <name type="scientific">Pontibacter fetidus</name>
    <dbReference type="NCBI Taxonomy" id="2700082"/>
    <lineage>
        <taxon>Bacteria</taxon>
        <taxon>Pseudomonadati</taxon>
        <taxon>Bacteroidota</taxon>
        <taxon>Cytophagia</taxon>
        <taxon>Cytophagales</taxon>
        <taxon>Hymenobacteraceae</taxon>
        <taxon>Pontibacter</taxon>
    </lineage>
</organism>
<evidence type="ECO:0000313" key="2">
    <source>
        <dbReference type="EMBL" id="NDK55746.1"/>
    </source>
</evidence>
<name>A0A6B2H515_9BACT</name>
<feature type="chain" id="PRO_5025497638" description="TraB/GumN family protein" evidence="1">
    <location>
        <begin position="22"/>
        <end position="288"/>
    </location>
</feature>